<accession>X1RE23</accession>
<organism evidence="3">
    <name type="scientific">marine sediment metagenome</name>
    <dbReference type="NCBI Taxonomy" id="412755"/>
    <lineage>
        <taxon>unclassified sequences</taxon>
        <taxon>metagenomes</taxon>
        <taxon>ecological metagenomes</taxon>
    </lineage>
</organism>
<evidence type="ECO:0000256" key="1">
    <source>
        <dbReference type="SAM" id="Coils"/>
    </source>
</evidence>
<dbReference type="PANTHER" id="PTHR30050">
    <property type="entry name" value="CHROMOSOMAL REPLICATION INITIATOR PROTEIN DNAA"/>
    <property type="match status" value="1"/>
</dbReference>
<proteinExistence type="predicted"/>
<comment type="caution">
    <text evidence="3">The sequence shown here is derived from an EMBL/GenBank/DDBJ whole genome shotgun (WGS) entry which is preliminary data.</text>
</comment>
<dbReference type="InterPro" id="IPR002611">
    <property type="entry name" value="IstB_ATP-bd"/>
</dbReference>
<reference evidence="3" key="1">
    <citation type="journal article" date="2014" name="Front. Microbiol.">
        <title>High frequency of phylogenetically diverse reductive dehalogenase-homologous genes in deep subseafloor sedimentary metagenomes.</title>
        <authorList>
            <person name="Kawai M."/>
            <person name="Futagami T."/>
            <person name="Toyoda A."/>
            <person name="Takaki Y."/>
            <person name="Nishi S."/>
            <person name="Hori S."/>
            <person name="Arai W."/>
            <person name="Tsubouchi T."/>
            <person name="Morono Y."/>
            <person name="Uchiyama I."/>
            <person name="Ito T."/>
            <person name="Fujiyama A."/>
            <person name="Inagaki F."/>
            <person name="Takami H."/>
        </authorList>
    </citation>
    <scope>NUCLEOTIDE SEQUENCE</scope>
    <source>
        <strain evidence="3">Expedition CK06-06</strain>
    </source>
</reference>
<protein>
    <recommendedName>
        <fullName evidence="2">IstB-like ATP-binding domain-containing protein</fullName>
    </recommendedName>
</protein>
<dbReference type="Gene3D" id="3.40.50.300">
    <property type="entry name" value="P-loop containing nucleotide triphosphate hydrolases"/>
    <property type="match status" value="1"/>
</dbReference>
<sequence length="266" mass="29935">MNNDQGKSGQILSHISEVLGKTPGKINVVCRDCGETFEATDLGRLTATICSKCGRKREEREQAAEKLAQEQKEEQRYQDLIRLANIPPRWREVTFDTLDPNIQPVAQRVAQEYAEGFSKESPSLVFYSPGNGTGKTTLAACVINYVLHELRQPVMFAKARDVMLDIRKTFSDRYETEAEILDKVSYVDLLLLDDVGVDKPSEWIKSTYWTLMDRRFDWMLPVVVTTNKPFEGRGEILADRIGEGAASRLLGLSGGNVIDMTGIDLR</sequence>
<dbReference type="GO" id="GO:0005524">
    <property type="term" value="F:ATP binding"/>
    <property type="evidence" value="ECO:0007669"/>
    <property type="project" value="InterPro"/>
</dbReference>
<dbReference type="PANTHER" id="PTHR30050:SF4">
    <property type="entry name" value="ATP-BINDING PROTEIN RV3427C IN INSERTION SEQUENCE-RELATED"/>
    <property type="match status" value="1"/>
</dbReference>
<feature type="domain" description="IstB-like ATP-binding" evidence="2">
    <location>
        <begin position="71"/>
        <end position="240"/>
    </location>
</feature>
<dbReference type="EMBL" id="BARW01000490">
    <property type="protein sequence ID" value="GAI65256.1"/>
    <property type="molecule type" value="Genomic_DNA"/>
</dbReference>
<dbReference type="SUPFAM" id="SSF52540">
    <property type="entry name" value="P-loop containing nucleoside triphosphate hydrolases"/>
    <property type="match status" value="1"/>
</dbReference>
<gene>
    <name evidence="3" type="ORF">S12H4_02125</name>
</gene>
<feature type="coiled-coil region" evidence="1">
    <location>
        <begin position="53"/>
        <end position="80"/>
    </location>
</feature>
<keyword evidence="1" id="KW-0175">Coiled coil</keyword>
<name>X1RE23_9ZZZZ</name>
<dbReference type="Pfam" id="PF01695">
    <property type="entry name" value="IstB_IS21"/>
    <property type="match status" value="1"/>
</dbReference>
<evidence type="ECO:0000313" key="3">
    <source>
        <dbReference type="EMBL" id="GAI65256.1"/>
    </source>
</evidence>
<dbReference type="InterPro" id="IPR027417">
    <property type="entry name" value="P-loop_NTPase"/>
</dbReference>
<dbReference type="GO" id="GO:0006260">
    <property type="term" value="P:DNA replication"/>
    <property type="evidence" value="ECO:0007669"/>
    <property type="project" value="TreeGrafter"/>
</dbReference>
<dbReference type="AlphaFoldDB" id="X1RE23"/>
<evidence type="ECO:0000259" key="2">
    <source>
        <dbReference type="Pfam" id="PF01695"/>
    </source>
</evidence>